<comment type="caution">
    <text evidence="1">The sequence shown here is derived from an EMBL/GenBank/DDBJ whole genome shotgun (WGS) entry which is preliminary data.</text>
</comment>
<name>A0ACC1NVN3_9HYPO</name>
<evidence type="ECO:0000313" key="2">
    <source>
        <dbReference type="Proteomes" id="UP001143910"/>
    </source>
</evidence>
<evidence type="ECO:0000313" key="1">
    <source>
        <dbReference type="EMBL" id="KAJ2983385.1"/>
    </source>
</evidence>
<reference evidence="1" key="1">
    <citation type="submission" date="2022-08" db="EMBL/GenBank/DDBJ databases">
        <title>Genome Sequence of Lecanicillium fungicola.</title>
        <authorList>
            <person name="Buettner E."/>
        </authorList>
    </citation>
    <scope>NUCLEOTIDE SEQUENCE</scope>
    <source>
        <strain evidence="1">Babe33</strain>
    </source>
</reference>
<dbReference type="EMBL" id="JANJQO010000032">
    <property type="protein sequence ID" value="KAJ2983385.1"/>
    <property type="molecule type" value="Genomic_DNA"/>
</dbReference>
<gene>
    <name evidence="1" type="ORF">NQ176_g729</name>
</gene>
<organism evidence="1 2">
    <name type="scientific">Zarea fungicola</name>
    <dbReference type="NCBI Taxonomy" id="93591"/>
    <lineage>
        <taxon>Eukaryota</taxon>
        <taxon>Fungi</taxon>
        <taxon>Dikarya</taxon>
        <taxon>Ascomycota</taxon>
        <taxon>Pezizomycotina</taxon>
        <taxon>Sordariomycetes</taxon>
        <taxon>Hypocreomycetidae</taxon>
        <taxon>Hypocreales</taxon>
        <taxon>Cordycipitaceae</taxon>
        <taxon>Zarea</taxon>
    </lineage>
</organism>
<sequence length="249" mass="26630">MESGFDRSKWTVVDKLDQLKSCQRPLVVDIPLQGNVTDVQQIRSCNVWAADFDTPESEGNAATMPNNVTREVEAQLAWTPASSEDETGGMIVEQSVEHLQSYLTNANGITNRTTLFATVSDTTVGVYVGARLANPSVAEHLINPLLDLLWSDGIARSEAALVQACANQASEDIFGLIVADSPRFATVHAAVKQWSNGRCVDTVAFAKTKAMSASIVTASNPQSTASLLGAQPGTLVFWSVCLTLATVLM</sequence>
<accession>A0ACC1NVN3</accession>
<dbReference type="Proteomes" id="UP001143910">
    <property type="component" value="Unassembled WGS sequence"/>
</dbReference>
<proteinExistence type="predicted"/>
<protein>
    <submittedName>
        <fullName evidence="1">Uncharacterized protein</fullName>
    </submittedName>
</protein>
<keyword evidence="2" id="KW-1185">Reference proteome</keyword>